<protein>
    <recommendedName>
        <fullName evidence="2">Band 7 domain-containing protein</fullName>
    </recommendedName>
</protein>
<accession>A0A0G1KBA8</accession>
<proteinExistence type="predicted"/>
<dbReference type="AlphaFoldDB" id="A0A0G1KBA8"/>
<reference evidence="3 4" key="1">
    <citation type="journal article" date="2015" name="Nature">
        <title>rRNA introns, odd ribosomes, and small enigmatic genomes across a large radiation of phyla.</title>
        <authorList>
            <person name="Brown C.T."/>
            <person name="Hug L.A."/>
            <person name="Thomas B.C."/>
            <person name="Sharon I."/>
            <person name="Castelle C.J."/>
            <person name="Singh A."/>
            <person name="Wilkins M.J."/>
            <person name="Williams K.H."/>
            <person name="Banfield J.F."/>
        </authorList>
    </citation>
    <scope>NUCLEOTIDE SEQUENCE [LARGE SCALE GENOMIC DNA]</scope>
</reference>
<evidence type="ECO:0000313" key="3">
    <source>
        <dbReference type="EMBL" id="KKT80848.1"/>
    </source>
</evidence>
<dbReference type="Proteomes" id="UP000034032">
    <property type="component" value="Unassembled WGS sequence"/>
</dbReference>
<feature type="domain" description="Band 7" evidence="2">
    <location>
        <begin position="35"/>
        <end position="226"/>
    </location>
</feature>
<dbReference type="Gene3D" id="3.30.479.30">
    <property type="entry name" value="Band 7 domain"/>
    <property type="match status" value="1"/>
</dbReference>
<feature type="transmembrane region" description="Helical" evidence="1">
    <location>
        <begin position="7"/>
        <end position="28"/>
    </location>
</feature>
<evidence type="ECO:0000313" key="4">
    <source>
        <dbReference type="Proteomes" id="UP000034032"/>
    </source>
</evidence>
<sequence length="307" mass="33986">MERNWTARIVAGVLGGLVVLSVVVWLVGSSNPHTPAGYVGYVTRGAVFGKAQFVKLQTGPTSTGRGWLLDVTNVSVTPYTYTEDFMKEDSVLSKDNLKLSFRVHTVFKMRPDRVQDFMDNFSYLGNGQGDPEHPDEIVRVAYGNFIKEPLRTFSRDEVQKHNGLEVKDNITSIGQAIEKRIRAITDKTPFELSSVVVGNIQYPQEVSDAVANKLATTQLLERKTTEIEIEKKDKEKRVIQAQGIAQAMAIIQQQLTGQYLQHEAIEAQKLMVNSPNNTVVYIPVGPMGVPIVGTMDVTKPGAPVVKK</sequence>
<keyword evidence="1" id="KW-0472">Membrane</keyword>
<comment type="caution">
    <text evidence="3">The sequence shown here is derived from an EMBL/GenBank/DDBJ whole genome shotgun (WGS) entry which is preliminary data.</text>
</comment>
<name>A0A0G1KBA8_9BACT</name>
<evidence type="ECO:0000259" key="2">
    <source>
        <dbReference type="Pfam" id="PF01145"/>
    </source>
</evidence>
<keyword evidence="1" id="KW-0812">Transmembrane</keyword>
<dbReference type="InterPro" id="IPR036013">
    <property type="entry name" value="Band_7/SPFH_dom_sf"/>
</dbReference>
<dbReference type="SUPFAM" id="SSF117892">
    <property type="entry name" value="Band 7/SPFH domain"/>
    <property type="match status" value="1"/>
</dbReference>
<dbReference type="InterPro" id="IPR001107">
    <property type="entry name" value="Band_7"/>
</dbReference>
<evidence type="ECO:0000256" key="1">
    <source>
        <dbReference type="SAM" id="Phobius"/>
    </source>
</evidence>
<organism evidence="3 4">
    <name type="scientific">Candidatus Yanofskybacteria bacterium GW2011_GWA2_44_9</name>
    <dbReference type="NCBI Taxonomy" id="1619025"/>
    <lineage>
        <taxon>Bacteria</taxon>
        <taxon>Candidatus Yanofskyibacteriota</taxon>
    </lineage>
</organism>
<dbReference type="Pfam" id="PF01145">
    <property type="entry name" value="Band_7"/>
    <property type="match status" value="1"/>
</dbReference>
<gene>
    <name evidence="3" type="ORF">UW79_C0033G0002</name>
</gene>
<dbReference type="EMBL" id="LCJR01000033">
    <property type="protein sequence ID" value="KKT80848.1"/>
    <property type="molecule type" value="Genomic_DNA"/>
</dbReference>
<keyword evidence="1" id="KW-1133">Transmembrane helix</keyword>